<reference evidence="2 3" key="1">
    <citation type="journal article" date="2015" name="Nat. Commun.">
        <title>Outbred genome sequencing and CRISPR/Cas9 gene editing in butterflies.</title>
        <authorList>
            <person name="Li X."/>
            <person name="Fan D."/>
            <person name="Zhang W."/>
            <person name="Liu G."/>
            <person name="Zhang L."/>
            <person name="Zhao L."/>
            <person name="Fang X."/>
            <person name="Chen L."/>
            <person name="Dong Y."/>
            <person name="Chen Y."/>
            <person name="Ding Y."/>
            <person name="Zhao R."/>
            <person name="Feng M."/>
            <person name="Zhu Y."/>
            <person name="Feng Y."/>
            <person name="Jiang X."/>
            <person name="Zhu D."/>
            <person name="Xiang H."/>
            <person name="Feng X."/>
            <person name="Li S."/>
            <person name="Wang J."/>
            <person name="Zhang G."/>
            <person name="Kronforst M.R."/>
            <person name="Wang W."/>
        </authorList>
    </citation>
    <scope>NUCLEOTIDE SEQUENCE [LARGE SCALE GENOMIC DNA]</scope>
    <source>
        <strain evidence="2">Ya'a_city_454_Px</strain>
        <tissue evidence="2">Whole body</tissue>
    </source>
</reference>
<proteinExistence type="predicted"/>
<dbReference type="InterPro" id="IPR048777">
    <property type="entry name" value="CATIP_N"/>
</dbReference>
<dbReference type="PANTHER" id="PTHR15505">
    <property type="entry name" value="RIIA DOMAIN-CONTAINING PROTEIN 1"/>
    <property type="match status" value="1"/>
</dbReference>
<dbReference type="STRING" id="66420.A0A194PIB1"/>
<name>A0A194PIB1_PAPXU</name>
<dbReference type="PANTHER" id="PTHR15505:SF4">
    <property type="entry name" value="RIIA DOMAIN-CONTAINING PROTEIN 1"/>
    <property type="match status" value="1"/>
</dbReference>
<evidence type="ECO:0000313" key="3">
    <source>
        <dbReference type="Proteomes" id="UP000053268"/>
    </source>
</evidence>
<accession>A0A194PIB1</accession>
<feature type="domain" description="Ciliogenesis-associated TTC17-interacting protein N-terminal" evidence="1">
    <location>
        <begin position="207"/>
        <end position="373"/>
    </location>
</feature>
<protein>
    <submittedName>
        <fullName evidence="2">Uncharacterized protein C2orf62-like</fullName>
    </submittedName>
</protein>
<dbReference type="EMBL" id="KQ459603">
    <property type="protein sequence ID" value="KPI92783.1"/>
    <property type="molecule type" value="Genomic_DNA"/>
</dbReference>
<organism evidence="2 3">
    <name type="scientific">Papilio xuthus</name>
    <name type="common">Asian swallowtail butterfly</name>
    <dbReference type="NCBI Taxonomy" id="66420"/>
    <lineage>
        <taxon>Eukaryota</taxon>
        <taxon>Metazoa</taxon>
        <taxon>Ecdysozoa</taxon>
        <taxon>Arthropoda</taxon>
        <taxon>Hexapoda</taxon>
        <taxon>Insecta</taxon>
        <taxon>Pterygota</taxon>
        <taxon>Neoptera</taxon>
        <taxon>Endopterygota</taxon>
        <taxon>Lepidoptera</taxon>
        <taxon>Glossata</taxon>
        <taxon>Ditrysia</taxon>
        <taxon>Papilionoidea</taxon>
        <taxon>Papilionidae</taxon>
        <taxon>Papilioninae</taxon>
        <taxon>Papilio</taxon>
    </lineage>
</organism>
<dbReference type="Pfam" id="PF21772">
    <property type="entry name" value="CATIP_N"/>
    <property type="match status" value="1"/>
</dbReference>
<evidence type="ECO:0000259" key="1">
    <source>
        <dbReference type="Pfam" id="PF21772"/>
    </source>
</evidence>
<keyword evidence="3" id="KW-1185">Reference proteome</keyword>
<dbReference type="AlphaFoldDB" id="A0A194PIB1"/>
<evidence type="ECO:0000313" key="2">
    <source>
        <dbReference type="EMBL" id="KPI92783.1"/>
    </source>
</evidence>
<gene>
    <name evidence="2" type="ORF">RR46_14004</name>
</gene>
<dbReference type="Proteomes" id="UP000053268">
    <property type="component" value="Unassembled WGS sequence"/>
</dbReference>
<sequence length="516" mass="59219">MSIKSEISLIELSKQIPFNIDDALKQQLCFGETLIISCGHIEGKSYDILSDSECSTSETSVSEETDKVRYIKPLEPKEEVEEKASKHSSDEDNDFHFYFFPDCSKPVPSRDSKSSLIIKDGEVKKLKKVRAGKHGYRWCHDVDPRHTYFDYAYGRHDKIVHKEVEEPKVVITDMKGQKETGSDDSEKPNIPSYRRKTKKLSLDCCSAVGGITINVETLGEDKGKFLVQVVSHSSREAAKTGSKIVSIVDCKLHTLEENRTEYIQSRDKFKEKRNYMAICESGYYNKVTRICGDRHLIKRFYHTFEEAHNFLLEGANIVLMRYVGLTRYKGCIKTDTVLIGGVVCESIYVCLGVSNAIVNSKPFFVVKVERHIIEPSGYVHQTLLVLSLRGYIVSQEWANNSYILHINPLLRIVPEKDEIERHEPLRETWRTDLQLLSDYLDFKSTRTSEGGRYVSENGELTGTIRDYLQAVLLLRPSDTLHFTRHYFGAALSALDLPHNEFFDSSNKHVRYFFFED</sequence>